<keyword evidence="2" id="KW-0479">Metal-binding</keyword>
<proteinExistence type="predicted"/>
<dbReference type="InterPro" id="IPR007197">
    <property type="entry name" value="rSAM"/>
</dbReference>
<evidence type="ECO:0000256" key="3">
    <source>
        <dbReference type="ARBA" id="ARBA00023004"/>
    </source>
</evidence>
<evidence type="ECO:0000256" key="4">
    <source>
        <dbReference type="ARBA" id="ARBA00023014"/>
    </source>
</evidence>
<dbReference type="InterPro" id="IPR006638">
    <property type="entry name" value="Elp3/MiaA/NifB-like_rSAM"/>
</dbReference>
<evidence type="ECO:0000259" key="5">
    <source>
        <dbReference type="PROSITE" id="PS51918"/>
    </source>
</evidence>
<dbReference type="SUPFAM" id="SSF102114">
    <property type="entry name" value="Radical SAM enzymes"/>
    <property type="match status" value="1"/>
</dbReference>
<keyword evidence="4" id="KW-0411">Iron-sulfur</keyword>
<dbReference type="Gene3D" id="3.20.20.70">
    <property type="entry name" value="Aldolase class I"/>
    <property type="match status" value="1"/>
</dbReference>
<dbReference type="GO" id="GO:0003824">
    <property type="term" value="F:catalytic activity"/>
    <property type="evidence" value="ECO:0007669"/>
    <property type="project" value="InterPro"/>
</dbReference>
<comment type="caution">
    <text evidence="6">The sequence shown here is derived from an EMBL/GenBank/DDBJ whole genome shotgun (WGS) entry which is preliminary data.</text>
</comment>
<evidence type="ECO:0000256" key="2">
    <source>
        <dbReference type="ARBA" id="ARBA00022723"/>
    </source>
</evidence>
<dbReference type="AlphaFoldDB" id="A0A150J4D4"/>
<dbReference type="GO" id="GO:0051536">
    <property type="term" value="F:iron-sulfur cluster binding"/>
    <property type="evidence" value="ECO:0007669"/>
    <property type="project" value="UniProtKB-KW"/>
</dbReference>
<dbReference type="Proteomes" id="UP000075398">
    <property type="component" value="Unassembled WGS sequence"/>
</dbReference>
<name>A0A150J4D4_9EURY</name>
<dbReference type="CDD" id="cd01335">
    <property type="entry name" value="Radical_SAM"/>
    <property type="match status" value="1"/>
</dbReference>
<dbReference type="EMBL" id="LNGC01000034">
    <property type="protein sequence ID" value="KYC52083.1"/>
    <property type="molecule type" value="Genomic_DNA"/>
</dbReference>
<accession>A0A150J4D4</accession>
<reference evidence="6 7" key="1">
    <citation type="journal article" date="2016" name="ISME J.">
        <title>Chasing the elusive Euryarchaeota class WSA2: genomes reveal a uniquely fastidious methyl-reducing methanogen.</title>
        <authorList>
            <person name="Nobu M.K."/>
            <person name="Narihiro T."/>
            <person name="Kuroda K."/>
            <person name="Mei R."/>
            <person name="Liu W.T."/>
        </authorList>
    </citation>
    <scope>NUCLEOTIDE SEQUENCE [LARGE SCALE GENOMIC DNA]</scope>
    <source>
        <strain evidence="6">U1lsi0528_Bin055</strain>
    </source>
</reference>
<feature type="domain" description="Radical SAM core" evidence="5">
    <location>
        <begin position="23"/>
        <end position="241"/>
    </location>
</feature>
<organism evidence="6 7">
    <name type="scientific">Candidatus Methanofastidiosum methylothiophilum</name>
    <dbReference type="NCBI Taxonomy" id="1705564"/>
    <lineage>
        <taxon>Archaea</taxon>
        <taxon>Methanobacteriati</taxon>
        <taxon>Methanobacteriota</taxon>
        <taxon>Stenosarchaea group</taxon>
        <taxon>Candidatus Methanofastidiosia</taxon>
        <taxon>Candidatus Methanofastidiosales</taxon>
        <taxon>Candidatus Methanofastidiosaceae</taxon>
        <taxon>Candidatus Methanofastidiosum</taxon>
    </lineage>
</organism>
<evidence type="ECO:0000313" key="6">
    <source>
        <dbReference type="EMBL" id="KYC52083.1"/>
    </source>
</evidence>
<gene>
    <name evidence="6" type="ORF">AMQ22_00987</name>
</gene>
<dbReference type="GO" id="GO:0046872">
    <property type="term" value="F:metal ion binding"/>
    <property type="evidence" value="ECO:0007669"/>
    <property type="project" value="UniProtKB-KW"/>
</dbReference>
<dbReference type="PROSITE" id="PS51918">
    <property type="entry name" value="RADICAL_SAM"/>
    <property type="match status" value="1"/>
</dbReference>
<dbReference type="SMART" id="SM00729">
    <property type="entry name" value="Elp3"/>
    <property type="match status" value="1"/>
</dbReference>
<keyword evidence="3" id="KW-0408">Iron</keyword>
<sequence>MIVMNVLLSLGSAVKIGHKKGTPLVDQRTCYLMMEGECNAGCLYCIRSKDESKLSRVPWYPFDLEKAIPKIESSFERVCIQSVNYDNFIFEIKEIISKFSKKIPISVSLSLKEYDEIESLSGYVDKIGIGLDCARKDLFQDIKPYYRWDKTWQGLKSASEIFGAFNVICHLISGLGESEEDMALTFQKLFDIEVYPSLFAFTPLKGTDFEKLTPPDISSYRRLQLAHYLITSSIKRFEDFSFEEGKIIYQEEDFSNLKEDIFITRGCPSCDRPFYNESPKGPIYNFPSVEKIDFSKVKEEIRGRYEKIV</sequence>
<dbReference type="SFLD" id="SFLDS00029">
    <property type="entry name" value="Radical_SAM"/>
    <property type="match status" value="1"/>
</dbReference>
<dbReference type="SFLD" id="SFLDG01098">
    <property type="entry name" value="Uncharacterised_Radical_SAM_Su"/>
    <property type="match status" value="1"/>
</dbReference>
<evidence type="ECO:0000313" key="7">
    <source>
        <dbReference type="Proteomes" id="UP000075398"/>
    </source>
</evidence>
<dbReference type="InterPro" id="IPR058240">
    <property type="entry name" value="rSAM_sf"/>
</dbReference>
<dbReference type="InterPro" id="IPR013785">
    <property type="entry name" value="Aldolase_TIM"/>
</dbReference>
<evidence type="ECO:0000256" key="1">
    <source>
        <dbReference type="ARBA" id="ARBA00022691"/>
    </source>
</evidence>
<protein>
    <submittedName>
        <fullName evidence="6">Biotin synthase</fullName>
    </submittedName>
</protein>
<keyword evidence="1" id="KW-0949">S-adenosyl-L-methionine</keyword>